<dbReference type="Pfam" id="PF01699">
    <property type="entry name" value="Na_Ca_ex"/>
    <property type="match status" value="2"/>
</dbReference>
<feature type="transmembrane region" description="Helical" evidence="6">
    <location>
        <begin position="138"/>
        <end position="161"/>
    </location>
</feature>
<gene>
    <name evidence="8" type="ORF">HH214_06030</name>
</gene>
<evidence type="ECO:0000313" key="8">
    <source>
        <dbReference type="EMBL" id="QJD95462.1"/>
    </source>
</evidence>
<dbReference type="AlphaFoldDB" id="A0A7L5DWJ9"/>
<evidence type="ECO:0000256" key="2">
    <source>
        <dbReference type="ARBA" id="ARBA00022692"/>
    </source>
</evidence>
<feature type="transmembrane region" description="Helical" evidence="6">
    <location>
        <begin position="75"/>
        <end position="97"/>
    </location>
</feature>
<dbReference type="InterPro" id="IPR004837">
    <property type="entry name" value="NaCa_Exmemb"/>
</dbReference>
<evidence type="ECO:0000256" key="3">
    <source>
        <dbReference type="ARBA" id="ARBA00022989"/>
    </source>
</evidence>
<evidence type="ECO:0000256" key="4">
    <source>
        <dbReference type="ARBA" id="ARBA00023136"/>
    </source>
</evidence>
<feature type="transmembrane region" description="Helical" evidence="6">
    <location>
        <begin position="46"/>
        <end position="69"/>
    </location>
</feature>
<dbReference type="InterPro" id="IPR044880">
    <property type="entry name" value="NCX_ion-bd_dom_sf"/>
</dbReference>
<feature type="transmembrane region" description="Helical" evidence="6">
    <location>
        <begin position="303"/>
        <end position="322"/>
    </location>
</feature>
<protein>
    <submittedName>
        <fullName evidence="8">Sodium:calcium antiporter</fullName>
    </submittedName>
</protein>
<reference evidence="8 9" key="1">
    <citation type="submission" date="2020-04" db="EMBL/GenBank/DDBJ databases">
        <title>Genome sequencing of novel species.</title>
        <authorList>
            <person name="Heo J."/>
            <person name="Kim S.-J."/>
            <person name="Kim J.-S."/>
            <person name="Hong S.-B."/>
            <person name="Kwon S.-W."/>
        </authorList>
    </citation>
    <scope>NUCLEOTIDE SEQUENCE [LARGE SCALE GENOMIC DNA]</scope>
    <source>
        <strain evidence="8 9">F39-2</strain>
    </source>
</reference>
<organism evidence="8 9">
    <name type="scientific">Mucilaginibacter robiniae</name>
    <dbReference type="NCBI Taxonomy" id="2728022"/>
    <lineage>
        <taxon>Bacteria</taxon>
        <taxon>Pseudomonadati</taxon>
        <taxon>Bacteroidota</taxon>
        <taxon>Sphingobacteriia</taxon>
        <taxon>Sphingobacteriales</taxon>
        <taxon>Sphingobacteriaceae</taxon>
        <taxon>Mucilaginibacter</taxon>
    </lineage>
</organism>
<feature type="domain" description="Sodium/calcium exchanger membrane region" evidence="7">
    <location>
        <begin position="11"/>
        <end position="158"/>
    </location>
</feature>
<dbReference type="Gene3D" id="1.20.1420.30">
    <property type="entry name" value="NCX, central ion-binding region"/>
    <property type="match status" value="1"/>
</dbReference>
<feature type="region of interest" description="Disordered" evidence="5">
    <location>
        <begin position="171"/>
        <end position="196"/>
    </location>
</feature>
<dbReference type="Proteomes" id="UP000503278">
    <property type="component" value="Chromosome"/>
</dbReference>
<sequence length="354" mass="36915">MDLSALSLPVLLAIFIVAAVAIWLAGIKLSDTTDILSSRLGLGEALGGAIILAVVTNLPEIAITVSAALKGDLGIAIGNILGGIAIQTVVLVILDAFGLGKSGTLSFKAASIPLILEALSVVTILAVVVLGHQLPASLIYFHIPPASLLIVIIWMVSLWLVNKANKDLPWKEQGQAPDSQKEAKGHAKDKKDQQAKAKSTGKVTMLFLLCALVTLVAGVALEESGDAIAKEIHMGGVVFGATVLALATSLPEISTGLTSVKMGDYKMAMSDIFGGNAFLPVLFLIAALLSGKAPLPQAQNTDIYLTSLAILLTVIYICGMIFRPRKLFLNMGADSLLVLIIYLLGVGGLLVIAH</sequence>
<name>A0A7L5DWJ9_9SPHI</name>
<evidence type="ECO:0000259" key="7">
    <source>
        <dbReference type="Pfam" id="PF01699"/>
    </source>
</evidence>
<dbReference type="GO" id="GO:0016020">
    <property type="term" value="C:membrane"/>
    <property type="evidence" value="ECO:0007669"/>
    <property type="project" value="UniProtKB-SubCell"/>
</dbReference>
<keyword evidence="2 6" id="KW-0812">Transmembrane</keyword>
<comment type="subcellular location">
    <subcellularLocation>
        <location evidence="1">Membrane</location>
        <topology evidence="1">Multi-pass membrane protein</topology>
    </subcellularLocation>
</comment>
<proteinExistence type="predicted"/>
<feature type="transmembrane region" description="Helical" evidence="6">
    <location>
        <begin position="232"/>
        <end position="251"/>
    </location>
</feature>
<feature type="transmembrane region" description="Helical" evidence="6">
    <location>
        <begin position="334"/>
        <end position="353"/>
    </location>
</feature>
<evidence type="ECO:0000313" key="9">
    <source>
        <dbReference type="Proteomes" id="UP000503278"/>
    </source>
</evidence>
<keyword evidence="9" id="KW-1185">Reference proteome</keyword>
<dbReference type="KEGG" id="mrob:HH214_06030"/>
<dbReference type="EMBL" id="CP051682">
    <property type="protein sequence ID" value="QJD95462.1"/>
    <property type="molecule type" value="Genomic_DNA"/>
</dbReference>
<keyword evidence="4 6" id="KW-0472">Membrane</keyword>
<feature type="compositionally biased region" description="Basic and acidic residues" evidence="5">
    <location>
        <begin position="179"/>
        <end position="195"/>
    </location>
</feature>
<feature type="transmembrane region" description="Helical" evidence="6">
    <location>
        <begin position="203"/>
        <end position="220"/>
    </location>
</feature>
<feature type="transmembrane region" description="Helical" evidence="6">
    <location>
        <begin position="109"/>
        <end position="132"/>
    </location>
</feature>
<evidence type="ECO:0000256" key="6">
    <source>
        <dbReference type="SAM" id="Phobius"/>
    </source>
</evidence>
<dbReference type="GO" id="GO:0055085">
    <property type="term" value="P:transmembrane transport"/>
    <property type="evidence" value="ECO:0007669"/>
    <property type="project" value="InterPro"/>
</dbReference>
<evidence type="ECO:0000256" key="5">
    <source>
        <dbReference type="SAM" id="MobiDB-lite"/>
    </source>
</evidence>
<accession>A0A7L5DWJ9</accession>
<feature type="domain" description="Sodium/calcium exchanger membrane region" evidence="7">
    <location>
        <begin position="204"/>
        <end position="344"/>
    </location>
</feature>
<keyword evidence="3 6" id="KW-1133">Transmembrane helix</keyword>
<dbReference type="RefSeq" id="WP_169606474.1">
    <property type="nucleotide sequence ID" value="NZ_CP051682.1"/>
</dbReference>
<feature type="transmembrane region" description="Helical" evidence="6">
    <location>
        <begin position="272"/>
        <end position="291"/>
    </location>
</feature>
<evidence type="ECO:0000256" key="1">
    <source>
        <dbReference type="ARBA" id="ARBA00004141"/>
    </source>
</evidence>
<feature type="transmembrane region" description="Helical" evidence="6">
    <location>
        <begin position="6"/>
        <end position="25"/>
    </location>
</feature>